<accession>A0A0C1FTY5</accession>
<dbReference type="InterPro" id="IPR005632">
    <property type="entry name" value="Chaperone_Skp"/>
</dbReference>
<sequence>MSLIILCIYMFFLQKDEIAYVDSSKIIAEFKGAEEAKKAFEQKTKSWKLNIDSLTTEVQNSIKKYEKDLATMPVKEQQLSKQLLDSKQKQLLDYQNAIRQKAQQEDGKLSQNVVAQINAYLVKYGKSHQYKLILIANQSGTIAYAREGLDITKDVIEGLNNDYTNGR</sequence>
<reference evidence="3 4" key="1">
    <citation type="submission" date="2014-10" db="EMBL/GenBank/DDBJ databases">
        <title>Pedobacter Kyungheensis.</title>
        <authorList>
            <person name="Anderson B.M."/>
            <person name="Newman J.D."/>
        </authorList>
    </citation>
    <scope>NUCLEOTIDE SEQUENCE [LARGE SCALE GENOMIC DNA]</scope>
    <source>
        <strain evidence="3 4">KACC 16221</strain>
    </source>
</reference>
<evidence type="ECO:0008006" key="5">
    <source>
        <dbReference type="Google" id="ProtNLM"/>
    </source>
</evidence>
<evidence type="ECO:0000256" key="1">
    <source>
        <dbReference type="ARBA" id="ARBA00009091"/>
    </source>
</evidence>
<dbReference type="Proteomes" id="UP000031246">
    <property type="component" value="Unassembled WGS sequence"/>
</dbReference>
<dbReference type="EMBL" id="JSYN01000006">
    <property type="protein sequence ID" value="KIA95263.1"/>
    <property type="molecule type" value="Genomic_DNA"/>
</dbReference>
<keyword evidence="2" id="KW-0732">Signal</keyword>
<comment type="similarity">
    <text evidence="1">Belongs to the Skp family.</text>
</comment>
<dbReference type="GO" id="GO:0005829">
    <property type="term" value="C:cytosol"/>
    <property type="evidence" value="ECO:0007669"/>
    <property type="project" value="TreeGrafter"/>
</dbReference>
<dbReference type="AlphaFoldDB" id="A0A0C1FTY5"/>
<protein>
    <recommendedName>
        <fullName evidence="5">Molecular chaperone Skp</fullName>
    </recommendedName>
</protein>
<comment type="caution">
    <text evidence="3">The sequence shown here is derived from an EMBL/GenBank/DDBJ whole genome shotgun (WGS) entry which is preliminary data.</text>
</comment>
<organism evidence="3 4">
    <name type="scientific">Pedobacter kyungheensis</name>
    <dbReference type="NCBI Taxonomy" id="1069985"/>
    <lineage>
        <taxon>Bacteria</taxon>
        <taxon>Pseudomonadati</taxon>
        <taxon>Bacteroidota</taxon>
        <taxon>Sphingobacteriia</taxon>
        <taxon>Sphingobacteriales</taxon>
        <taxon>Sphingobacteriaceae</taxon>
        <taxon>Pedobacter</taxon>
    </lineage>
</organism>
<gene>
    <name evidence="3" type="ORF">OC25_07930</name>
</gene>
<dbReference type="GO" id="GO:0051082">
    <property type="term" value="F:unfolded protein binding"/>
    <property type="evidence" value="ECO:0007669"/>
    <property type="project" value="InterPro"/>
</dbReference>
<evidence type="ECO:0000313" key="4">
    <source>
        <dbReference type="Proteomes" id="UP000031246"/>
    </source>
</evidence>
<dbReference type="Gene3D" id="3.30.910.20">
    <property type="entry name" value="Skp domain"/>
    <property type="match status" value="1"/>
</dbReference>
<dbReference type="SUPFAM" id="SSF111384">
    <property type="entry name" value="OmpH-like"/>
    <property type="match status" value="1"/>
</dbReference>
<dbReference type="Pfam" id="PF03938">
    <property type="entry name" value="OmpH"/>
    <property type="match status" value="1"/>
</dbReference>
<dbReference type="PANTHER" id="PTHR35089:SF1">
    <property type="entry name" value="CHAPERONE PROTEIN SKP"/>
    <property type="match status" value="1"/>
</dbReference>
<proteinExistence type="inferred from homology"/>
<dbReference type="SMART" id="SM00935">
    <property type="entry name" value="OmpH"/>
    <property type="match status" value="1"/>
</dbReference>
<dbReference type="InterPro" id="IPR024930">
    <property type="entry name" value="Skp_dom_sf"/>
</dbReference>
<keyword evidence="4" id="KW-1185">Reference proteome</keyword>
<evidence type="ECO:0000256" key="2">
    <source>
        <dbReference type="ARBA" id="ARBA00022729"/>
    </source>
</evidence>
<evidence type="ECO:0000313" key="3">
    <source>
        <dbReference type="EMBL" id="KIA95263.1"/>
    </source>
</evidence>
<dbReference type="GO" id="GO:0050821">
    <property type="term" value="P:protein stabilization"/>
    <property type="evidence" value="ECO:0007669"/>
    <property type="project" value="TreeGrafter"/>
</dbReference>
<name>A0A0C1FTY5_9SPHI</name>
<dbReference type="PANTHER" id="PTHR35089">
    <property type="entry name" value="CHAPERONE PROTEIN SKP"/>
    <property type="match status" value="1"/>
</dbReference>